<dbReference type="InterPro" id="IPR011055">
    <property type="entry name" value="Dup_hybrid_motif"/>
</dbReference>
<organism evidence="5 6">
    <name type="scientific">Nibrella viscosa</name>
    <dbReference type="NCBI Taxonomy" id="1084524"/>
    <lineage>
        <taxon>Bacteria</taxon>
        <taxon>Pseudomonadati</taxon>
        <taxon>Bacteroidota</taxon>
        <taxon>Cytophagia</taxon>
        <taxon>Cytophagales</taxon>
        <taxon>Spirosomataceae</taxon>
        <taxon>Nibrella</taxon>
    </lineage>
</organism>
<protein>
    <recommendedName>
        <fullName evidence="4">M23ase beta-sheet core domain-containing protein</fullName>
    </recommendedName>
</protein>
<reference evidence="6" key="1">
    <citation type="journal article" date="2019" name="Int. J. Syst. Evol. Microbiol.">
        <title>The Global Catalogue of Microorganisms (GCM) 10K type strain sequencing project: providing services to taxonomists for standard genome sequencing and annotation.</title>
        <authorList>
            <consortium name="The Broad Institute Genomics Platform"/>
            <consortium name="The Broad Institute Genome Sequencing Center for Infectious Disease"/>
            <person name="Wu L."/>
            <person name="Ma J."/>
        </authorList>
    </citation>
    <scope>NUCLEOTIDE SEQUENCE [LARGE SCALE GENOMIC DNA]</scope>
    <source>
        <strain evidence="6">JCM 17925</strain>
    </source>
</reference>
<dbReference type="InterPro" id="IPR016047">
    <property type="entry name" value="M23ase_b-sheet_dom"/>
</dbReference>
<dbReference type="Gene3D" id="6.10.250.3150">
    <property type="match status" value="1"/>
</dbReference>
<feature type="domain" description="M23ase beta-sheet core" evidence="4">
    <location>
        <begin position="348"/>
        <end position="438"/>
    </location>
</feature>
<dbReference type="Gene3D" id="2.70.70.10">
    <property type="entry name" value="Glucose Permease (Domain IIA)"/>
    <property type="match status" value="1"/>
</dbReference>
<evidence type="ECO:0000256" key="2">
    <source>
        <dbReference type="SAM" id="Coils"/>
    </source>
</evidence>
<dbReference type="InterPro" id="IPR050570">
    <property type="entry name" value="Cell_wall_metabolism_enzyme"/>
</dbReference>
<dbReference type="EMBL" id="BAABHB010000007">
    <property type="protein sequence ID" value="GAA4410834.1"/>
    <property type="molecule type" value="Genomic_DNA"/>
</dbReference>
<evidence type="ECO:0000313" key="6">
    <source>
        <dbReference type="Proteomes" id="UP001500936"/>
    </source>
</evidence>
<dbReference type="Proteomes" id="UP001500936">
    <property type="component" value="Unassembled WGS sequence"/>
</dbReference>
<name>A0ABP8KN07_9BACT</name>
<evidence type="ECO:0000256" key="1">
    <source>
        <dbReference type="ARBA" id="ARBA00022729"/>
    </source>
</evidence>
<comment type="caution">
    <text evidence="5">The sequence shown here is derived from an EMBL/GenBank/DDBJ whole genome shotgun (WGS) entry which is preliminary data.</text>
</comment>
<dbReference type="CDD" id="cd12797">
    <property type="entry name" value="M23_peptidase"/>
    <property type="match status" value="1"/>
</dbReference>
<evidence type="ECO:0000313" key="5">
    <source>
        <dbReference type="EMBL" id="GAA4410834.1"/>
    </source>
</evidence>
<keyword evidence="2" id="KW-0175">Coiled coil</keyword>
<dbReference type="PANTHER" id="PTHR21666:SF289">
    <property type="entry name" value="L-ALA--D-GLU ENDOPEPTIDASE"/>
    <property type="match status" value="1"/>
</dbReference>
<feature type="compositionally biased region" description="Low complexity" evidence="3">
    <location>
        <begin position="261"/>
        <end position="284"/>
    </location>
</feature>
<feature type="coiled-coil region" evidence="2">
    <location>
        <begin position="13"/>
        <end position="96"/>
    </location>
</feature>
<feature type="region of interest" description="Disordered" evidence="3">
    <location>
        <begin position="257"/>
        <end position="299"/>
    </location>
</feature>
<keyword evidence="1" id="KW-0732">Signal</keyword>
<keyword evidence="6" id="KW-1185">Reference proteome</keyword>
<dbReference type="SUPFAM" id="SSF51261">
    <property type="entry name" value="Duplicated hybrid motif"/>
    <property type="match status" value="1"/>
</dbReference>
<evidence type="ECO:0000256" key="3">
    <source>
        <dbReference type="SAM" id="MobiDB-lite"/>
    </source>
</evidence>
<dbReference type="Pfam" id="PF01551">
    <property type="entry name" value="Peptidase_M23"/>
    <property type="match status" value="1"/>
</dbReference>
<feature type="coiled-coil region" evidence="2">
    <location>
        <begin position="133"/>
        <end position="167"/>
    </location>
</feature>
<proteinExistence type="predicted"/>
<sequence length="445" mass="50847">MLSLRLAAQPRNRQALEREKKQNLEKMSQIRNILKETSSQKDVSLGQLKALNQQIKTQSSQINLLSEDLKLIETEMDELRRAGELLDRDMGKLKKEYAAMIYAADRRRQQVNPLGFLFSADSYNQLVARYRYLKQYSDARQSQVRQIESVQRQMEEKRLATERKRRQQKSTLLVKLGESKKLETLKEKQNKVVDELGKKEALLRAELTESRRAVSRLETMIRRIIEREARERAERERLERERLARLEAARRAAEKKRAEEAAAAATAGEKTTTPATPAPAEAPAVSDVTTKPVERPNANNFNEAEVALASSFTASKNRLPWPVQTGFISDRFGRKEHPVLKGVIVENLGIDIQTNAGEPVRTVYEGTVRDVTYMPGMNTVVAIQHGDYMTVYAKLRSAIVKVGQRVKARDIIGFVSTDKDGVSEVQFQIWKNYSRLNPETWLVPR</sequence>
<dbReference type="PANTHER" id="PTHR21666">
    <property type="entry name" value="PEPTIDASE-RELATED"/>
    <property type="match status" value="1"/>
</dbReference>
<accession>A0ABP8KN07</accession>
<evidence type="ECO:0000259" key="4">
    <source>
        <dbReference type="Pfam" id="PF01551"/>
    </source>
</evidence>
<gene>
    <name evidence="5" type="ORF">GCM10023187_35920</name>
</gene>